<keyword evidence="2" id="KW-1133">Transmembrane helix</keyword>
<feature type="compositionally biased region" description="Basic and acidic residues" evidence="1">
    <location>
        <begin position="301"/>
        <end position="312"/>
    </location>
</feature>
<feature type="transmembrane region" description="Helical" evidence="2">
    <location>
        <begin position="127"/>
        <end position="152"/>
    </location>
</feature>
<evidence type="ECO:0000313" key="4">
    <source>
        <dbReference type="Proteomes" id="UP001629113"/>
    </source>
</evidence>
<dbReference type="Pfam" id="PF11309">
    <property type="entry name" value="DUF3112"/>
    <property type="match status" value="1"/>
</dbReference>
<proteinExistence type="predicted"/>
<evidence type="ECO:0000313" key="3">
    <source>
        <dbReference type="EMBL" id="KAL3427417.1"/>
    </source>
</evidence>
<dbReference type="Proteomes" id="UP001629113">
    <property type="component" value="Unassembled WGS sequence"/>
</dbReference>
<feature type="transmembrane region" description="Helical" evidence="2">
    <location>
        <begin position="248"/>
        <end position="265"/>
    </location>
</feature>
<protein>
    <submittedName>
        <fullName evidence="3">Uncharacterized protein</fullName>
    </submittedName>
</protein>
<feature type="transmembrane region" description="Helical" evidence="2">
    <location>
        <begin position="53"/>
        <end position="75"/>
    </location>
</feature>
<feature type="transmembrane region" description="Helical" evidence="2">
    <location>
        <begin position="210"/>
        <end position="228"/>
    </location>
</feature>
<evidence type="ECO:0000256" key="1">
    <source>
        <dbReference type="SAM" id="MobiDB-lite"/>
    </source>
</evidence>
<dbReference type="EMBL" id="JBFCZG010000001">
    <property type="protein sequence ID" value="KAL3427417.1"/>
    <property type="molecule type" value="Genomic_DNA"/>
</dbReference>
<name>A0ABR4PW65_9HELO</name>
<evidence type="ECO:0000256" key="2">
    <source>
        <dbReference type="SAM" id="Phobius"/>
    </source>
</evidence>
<keyword evidence="2" id="KW-0812">Transmembrane</keyword>
<organism evidence="3 4">
    <name type="scientific">Phlyctema vagabunda</name>
    <dbReference type="NCBI Taxonomy" id="108571"/>
    <lineage>
        <taxon>Eukaryota</taxon>
        <taxon>Fungi</taxon>
        <taxon>Dikarya</taxon>
        <taxon>Ascomycota</taxon>
        <taxon>Pezizomycotina</taxon>
        <taxon>Leotiomycetes</taxon>
        <taxon>Helotiales</taxon>
        <taxon>Dermateaceae</taxon>
        <taxon>Phlyctema</taxon>
    </lineage>
</organism>
<feature type="transmembrane region" description="Helical" evidence="2">
    <location>
        <begin position="87"/>
        <end position="107"/>
    </location>
</feature>
<gene>
    <name evidence="3" type="ORF">PVAG01_00926</name>
</gene>
<dbReference type="PANTHER" id="PTHR35184:SF1">
    <property type="entry name" value="INTEGRAL MEMBRANE PROTEIN"/>
    <property type="match status" value="1"/>
</dbReference>
<reference evidence="3 4" key="1">
    <citation type="submission" date="2024-06" db="EMBL/GenBank/DDBJ databases">
        <title>Complete genome of Phlyctema vagabunda strain 19-DSS-EL-015.</title>
        <authorList>
            <person name="Fiorenzani C."/>
        </authorList>
    </citation>
    <scope>NUCLEOTIDE SEQUENCE [LARGE SCALE GENOMIC DNA]</scope>
    <source>
        <strain evidence="3 4">19-DSS-EL-015</strain>
    </source>
</reference>
<sequence>MGGPYLPPTAGLGGRPNKSVDVPITSVFLVLFICGAVTHMTIFQMNKRRGHKFILNGLMFGFCMARTVACTMRLVWATHLHNVRIAIAAQIFVAAAVVLLWIVNLIFAQRIVRAQHSYFAWQKWFGLVIKLLIVTIILGIAAVITCVIQSFYTLDKNILRIDLDVQHVVTTYFAFIAFLPLPLLALRLVLPRKVPTEKFGEGRMKTKIALLIFTSTILTLGAAFRSGIGYVPRPASNPAWYHSKACFYLFNFTIEITVVFLYAVFRVDKRFHVPNGSKAPGDYSKGAGLVGKTSLDERITDEEHAIPREKMDGANQVRGS</sequence>
<accession>A0ABR4PW65</accession>
<dbReference type="InterPro" id="IPR021460">
    <property type="entry name" value="DUF3112"/>
</dbReference>
<keyword evidence="4" id="KW-1185">Reference proteome</keyword>
<feature type="region of interest" description="Disordered" evidence="1">
    <location>
        <begin position="301"/>
        <end position="320"/>
    </location>
</feature>
<dbReference type="PANTHER" id="PTHR35184">
    <property type="entry name" value="YALI0C10208P"/>
    <property type="match status" value="1"/>
</dbReference>
<feature type="transmembrane region" description="Helical" evidence="2">
    <location>
        <begin position="172"/>
        <end position="190"/>
    </location>
</feature>
<keyword evidence="2" id="KW-0472">Membrane</keyword>
<feature type="transmembrane region" description="Helical" evidence="2">
    <location>
        <begin position="20"/>
        <end position="41"/>
    </location>
</feature>
<comment type="caution">
    <text evidence="3">The sequence shown here is derived from an EMBL/GenBank/DDBJ whole genome shotgun (WGS) entry which is preliminary data.</text>
</comment>